<feature type="domain" description="LTD" evidence="6">
    <location>
        <begin position="189"/>
        <end position="308"/>
    </location>
</feature>
<evidence type="ECO:0000256" key="2">
    <source>
        <dbReference type="ARBA" id="ARBA00022754"/>
    </source>
</evidence>
<dbReference type="PROSITE" id="PS51842">
    <property type="entry name" value="IF_ROD_2"/>
    <property type="match status" value="1"/>
</dbReference>
<feature type="domain" description="IF rod" evidence="7">
    <location>
        <begin position="1"/>
        <end position="140"/>
    </location>
</feature>
<evidence type="ECO:0000256" key="4">
    <source>
        <dbReference type="ARBA" id="ARBA00023242"/>
    </source>
</evidence>
<dbReference type="InterPro" id="IPR001322">
    <property type="entry name" value="Lamin_tail_dom"/>
</dbReference>
<dbReference type="GO" id="GO:0005652">
    <property type="term" value="C:nuclear lamina"/>
    <property type="evidence" value="ECO:0007669"/>
    <property type="project" value="TreeGrafter"/>
</dbReference>
<dbReference type="Gene3D" id="2.60.40.1260">
    <property type="entry name" value="Lamin Tail domain"/>
    <property type="match status" value="1"/>
</dbReference>
<dbReference type="Gene3D" id="1.20.5.170">
    <property type="match status" value="1"/>
</dbReference>
<dbReference type="GO" id="GO:0006998">
    <property type="term" value="P:nuclear envelope organization"/>
    <property type="evidence" value="ECO:0007669"/>
    <property type="project" value="TreeGrafter"/>
</dbReference>
<dbReference type="WBParaSite" id="L893_g13673.t1">
    <property type="protein sequence ID" value="L893_g13673.t1"/>
    <property type="gene ID" value="L893_g13673"/>
</dbReference>
<keyword evidence="2" id="KW-0403">Intermediate filament</keyword>
<dbReference type="Gene3D" id="1.20.5.500">
    <property type="entry name" value="Single helix bin"/>
    <property type="match status" value="1"/>
</dbReference>
<dbReference type="GO" id="GO:0007097">
    <property type="term" value="P:nuclear migration"/>
    <property type="evidence" value="ECO:0007669"/>
    <property type="project" value="TreeGrafter"/>
</dbReference>
<dbReference type="AlphaFoldDB" id="A0A1I7Y7Z6"/>
<dbReference type="InterPro" id="IPR036415">
    <property type="entry name" value="Lamin_tail_dom_sf"/>
</dbReference>
<dbReference type="GO" id="GO:0005200">
    <property type="term" value="F:structural constituent of cytoskeleton"/>
    <property type="evidence" value="ECO:0007669"/>
    <property type="project" value="TreeGrafter"/>
</dbReference>
<evidence type="ECO:0000313" key="8">
    <source>
        <dbReference type="Proteomes" id="UP000095287"/>
    </source>
</evidence>
<dbReference type="GO" id="GO:0005882">
    <property type="term" value="C:intermediate filament"/>
    <property type="evidence" value="ECO:0007669"/>
    <property type="project" value="UniProtKB-KW"/>
</dbReference>
<dbReference type="Pfam" id="PF00038">
    <property type="entry name" value="Filament"/>
    <property type="match status" value="1"/>
</dbReference>
<dbReference type="SUPFAM" id="SSF74853">
    <property type="entry name" value="Lamin A/C globular tail domain"/>
    <property type="match status" value="1"/>
</dbReference>
<feature type="region of interest" description="Disordered" evidence="5">
    <location>
        <begin position="22"/>
        <end position="44"/>
    </location>
</feature>
<comment type="subcellular location">
    <subcellularLocation>
        <location evidence="1">Nucleus</location>
    </subcellularLocation>
</comment>
<sequence>MRADFDARIAQNRREIDELYKSKLAEANETASRGRSSAGEAREEAARARLRIHELETSMSTHNKKVDELNRKINDLESALQRSRDEMNIKVSQRDEQIVDLEREIGRMISEYRDLMDLKVQLDVELQAYQKLLEGEESRLHMSPTSSPNVSQEMGSGDASVLVESGNRGVKRKRYSNVSGDYSYDHTTKRYRCSAFADGDIAIDEVDTDGRHVRLKNKGEEDVSIGGWRVKSIGGGQEVVYKFHPRQMLKAGETITIWSKDSGEKHEPPHSLVMKNQLWPTGDDLRTGIQDTEGKTVAGMENVLEFGSRTIDNGTDPDQRCSIM</sequence>
<evidence type="ECO:0000256" key="1">
    <source>
        <dbReference type="ARBA" id="ARBA00004123"/>
    </source>
</evidence>
<evidence type="ECO:0000256" key="3">
    <source>
        <dbReference type="ARBA" id="ARBA00023054"/>
    </source>
</evidence>
<keyword evidence="4" id="KW-0539">Nucleus</keyword>
<name>A0A1I7Y7Z6_9BILA</name>
<evidence type="ECO:0000313" key="9">
    <source>
        <dbReference type="WBParaSite" id="L893_g13673.t1"/>
    </source>
</evidence>
<accession>A0A1I7Y7Z6</accession>
<protein>
    <submittedName>
        <fullName evidence="9">LTD domain-containing protein</fullName>
    </submittedName>
</protein>
<evidence type="ECO:0000259" key="7">
    <source>
        <dbReference type="PROSITE" id="PS51842"/>
    </source>
</evidence>
<dbReference type="PROSITE" id="PS51841">
    <property type="entry name" value="LTD"/>
    <property type="match status" value="1"/>
</dbReference>
<dbReference type="PANTHER" id="PTHR45721">
    <property type="entry name" value="LAMIN DM0-RELATED"/>
    <property type="match status" value="1"/>
</dbReference>
<keyword evidence="8" id="KW-1185">Reference proteome</keyword>
<dbReference type="Pfam" id="PF00932">
    <property type="entry name" value="LTD"/>
    <property type="match status" value="1"/>
</dbReference>
<organism evidence="8 9">
    <name type="scientific">Steinernema glaseri</name>
    <dbReference type="NCBI Taxonomy" id="37863"/>
    <lineage>
        <taxon>Eukaryota</taxon>
        <taxon>Metazoa</taxon>
        <taxon>Ecdysozoa</taxon>
        <taxon>Nematoda</taxon>
        <taxon>Chromadorea</taxon>
        <taxon>Rhabditida</taxon>
        <taxon>Tylenchina</taxon>
        <taxon>Panagrolaimomorpha</taxon>
        <taxon>Strongyloidoidea</taxon>
        <taxon>Steinernematidae</taxon>
        <taxon>Steinernema</taxon>
    </lineage>
</organism>
<keyword evidence="3" id="KW-0175">Coiled coil</keyword>
<evidence type="ECO:0000259" key="6">
    <source>
        <dbReference type="PROSITE" id="PS51841"/>
    </source>
</evidence>
<dbReference type="GO" id="GO:0031507">
    <property type="term" value="P:heterochromatin formation"/>
    <property type="evidence" value="ECO:0007669"/>
    <property type="project" value="TreeGrafter"/>
</dbReference>
<proteinExistence type="predicted"/>
<evidence type="ECO:0000256" key="5">
    <source>
        <dbReference type="SAM" id="MobiDB-lite"/>
    </source>
</evidence>
<dbReference type="GO" id="GO:0051664">
    <property type="term" value="P:nuclear pore localization"/>
    <property type="evidence" value="ECO:0007669"/>
    <property type="project" value="TreeGrafter"/>
</dbReference>
<dbReference type="Proteomes" id="UP000095287">
    <property type="component" value="Unplaced"/>
</dbReference>
<feature type="region of interest" description="Disordered" evidence="5">
    <location>
        <begin position="137"/>
        <end position="157"/>
    </location>
</feature>
<dbReference type="InterPro" id="IPR039008">
    <property type="entry name" value="IF_rod_dom"/>
</dbReference>
<dbReference type="GO" id="GO:0090435">
    <property type="term" value="P:protein localization to nuclear envelope"/>
    <property type="evidence" value="ECO:0007669"/>
    <property type="project" value="TreeGrafter"/>
</dbReference>
<reference evidence="9" key="1">
    <citation type="submission" date="2016-11" db="UniProtKB">
        <authorList>
            <consortium name="WormBaseParasite"/>
        </authorList>
    </citation>
    <scope>IDENTIFICATION</scope>
</reference>
<dbReference type="SUPFAM" id="SSF64593">
    <property type="entry name" value="Intermediate filament protein, coiled coil region"/>
    <property type="match status" value="1"/>
</dbReference>
<dbReference type="PANTHER" id="PTHR45721:SF11">
    <property type="entry name" value="LAMIN DM0-RELATED"/>
    <property type="match status" value="1"/>
</dbReference>
<feature type="compositionally biased region" description="Polar residues" evidence="5">
    <location>
        <begin position="143"/>
        <end position="154"/>
    </location>
</feature>